<comment type="caution">
    <text evidence="10">The sequence shown here is derived from an EMBL/GenBank/DDBJ whole genome shotgun (WGS) entry which is preliminary data.</text>
</comment>
<dbReference type="Proteomes" id="UP000580568">
    <property type="component" value="Unassembled WGS sequence"/>
</dbReference>
<comment type="subcellular location">
    <subcellularLocation>
        <location evidence="2">Cell inner membrane</location>
    </subcellularLocation>
    <subcellularLocation>
        <location evidence="1">Periplasm</location>
    </subcellularLocation>
</comment>
<reference evidence="10 11" key="1">
    <citation type="submission" date="2020-07" db="EMBL/GenBank/DDBJ databases">
        <title>A new beta-1,3-glucan-decomposing anaerobic bacterium isolated from anoxic soil subjected to biological soil disinfestation.</title>
        <authorList>
            <person name="Ueki A."/>
            <person name="Tonouchi A."/>
        </authorList>
    </citation>
    <scope>NUCLEOTIDE SEQUENCE [LARGE SCALE GENOMIC DNA]</scope>
    <source>
        <strain evidence="10 11">TW1</strain>
    </source>
</reference>
<dbReference type="PANTHER" id="PTHR30024:SF47">
    <property type="entry name" value="TAURINE-BINDING PERIPLASMIC PROTEIN"/>
    <property type="match status" value="1"/>
</dbReference>
<dbReference type="SUPFAM" id="SSF53850">
    <property type="entry name" value="Periplasmic binding protein-like II"/>
    <property type="match status" value="1"/>
</dbReference>
<dbReference type="InterPro" id="IPR044527">
    <property type="entry name" value="NrtA/CpmA_ABC-bd_dom"/>
</dbReference>
<evidence type="ECO:0000256" key="6">
    <source>
        <dbReference type="ARBA" id="ARBA00022519"/>
    </source>
</evidence>
<dbReference type="PANTHER" id="PTHR30024">
    <property type="entry name" value="ALIPHATIC SULFONATES-BINDING PROTEIN-RELATED"/>
    <property type="match status" value="1"/>
</dbReference>
<keyword evidence="5" id="KW-1003">Cell membrane</keyword>
<dbReference type="GO" id="GO:0005886">
    <property type="term" value="C:plasma membrane"/>
    <property type="evidence" value="ECO:0007669"/>
    <property type="project" value="UniProtKB-SubCell"/>
</dbReference>
<evidence type="ECO:0000313" key="10">
    <source>
        <dbReference type="EMBL" id="GFP78126.1"/>
    </source>
</evidence>
<dbReference type="Pfam" id="PF13379">
    <property type="entry name" value="NMT1_2"/>
    <property type="match status" value="1"/>
</dbReference>
<dbReference type="AlphaFoldDB" id="A0A6V8SMY0"/>
<evidence type="ECO:0000256" key="5">
    <source>
        <dbReference type="ARBA" id="ARBA00022475"/>
    </source>
</evidence>
<evidence type="ECO:0000313" key="11">
    <source>
        <dbReference type="Proteomes" id="UP000580568"/>
    </source>
</evidence>
<dbReference type="Gene3D" id="3.40.190.10">
    <property type="entry name" value="Periplasmic binding protein-like II"/>
    <property type="match status" value="2"/>
</dbReference>
<accession>A0A6V8SMY0</accession>
<keyword evidence="7" id="KW-0732">Signal</keyword>
<keyword evidence="8" id="KW-0472">Membrane</keyword>
<keyword evidence="11" id="KW-1185">Reference proteome</keyword>
<dbReference type="EMBL" id="BLZR01000001">
    <property type="protein sequence ID" value="GFP78126.1"/>
    <property type="molecule type" value="Genomic_DNA"/>
</dbReference>
<evidence type="ECO:0000259" key="9">
    <source>
        <dbReference type="SMART" id="SM00062"/>
    </source>
</evidence>
<dbReference type="GO" id="GO:0042597">
    <property type="term" value="C:periplasmic space"/>
    <property type="evidence" value="ECO:0007669"/>
    <property type="project" value="UniProtKB-SubCell"/>
</dbReference>
<evidence type="ECO:0000256" key="8">
    <source>
        <dbReference type="ARBA" id="ARBA00023136"/>
    </source>
</evidence>
<comment type="similarity">
    <text evidence="3">Belongs to the bacterial solute-binding protein SsuA/TauA family.</text>
</comment>
<dbReference type="InterPro" id="IPR010067">
    <property type="entry name" value="ABC_SsuA_sub-bd"/>
</dbReference>
<dbReference type="NCBIfam" id="TIGR01728">
    <property type="entry name" value="SsuA_fam"/>
    <property type="match status" value="1"/>
</dbReference>
<proteinExistence type="inferred from homology"/>
<protein>
    <submittedName>
        <fullName evidence="10">Taurine-binding periplasmic protein</fullName>
    </submittedName>
</protein>
<dbReference type="InterPro" id="IPR001638">
    <property type="entry name" value="Solute-binding_3/MltF_N"/>
</dbReference>
<dbReference type="RefSeq" id="WP_183279445.1">
    <property type="nucleotide sequence ID" value="NZ_BLZR01000001.1"/>
</dbReference>
<evidence type="ECO:0000256" key="3">
    <source>
        <dbReference type="ARBA" id="ARBA00010742"/>
    </source>
</evidence>
<sequence length="341" mass="36980">MNIKKILASVMTSVMVLGLFGCSSKSEDTSKVRIGFFSNITHAQALVGMNNGEFQKAIGDKYSVSWKQFNAGPDELQALLAGSIDIGYIGPGPALNGYINSKGSIEIIAGASSAGAVLLAAKDSSIKGVKDLSGKKVAIPQFGNTQDLSLRALLKENGLKDKTAGGTVDVVQAENSLIKTLLTQHKIDAALVPEPWGARLEKEAGAKVILDYKDVWRGGNYSVAVVVVRKDFMKEHPEVVSNFLKAHVKMTDYISSNPEAAKNDINKQLDKLTKKPLKKDVLDTAFKRLVITNYPIQDSITEMAALSKEIGFIREEPDLTNLYDLDPLNKVIKESQQAKTK</sequence>
<keyword evidence="4" id="KW-0813">Transport</keyword>
<gene>
    <name evidence="10" type="ORF">bsdtw1_04320</name>
</gene>
<feature type="domain" description="Solute-binding protein family 3/N-terminal" evidence="9">
    <location>
        <begin position="31"/>
        <end position="257"/>
    </location>
</feature>
<evidence type="ECO:0000256" key="4">
    <source>
        <dbReference type="ARBA" id="ARBA00022448"/>
    </source>
</evidence>
<evidence type="ECO:0000256" key="2">
    <source>
        <dbReference type="ARBA" id="ARBA00004533"/>
    </source>
</evidence>
<dbReference type="GO" id="GO:0042626">
    <property type="term" value="F:ATPase-coupled transmembrane transporter activity"/>
    <property type="evidence" value="ECO:0007669"/>
    <property type="project" value="InterPro"/>
</dbReference>
<keyword evidence="6" id="KW-0997">Cell inner membrane</keyword>
<name>A0A6V8SMY0_9CLOT</name>
<organism evidence="10 11">
    <name type="scientific">Clostridium fungisolvens</name>
    <dbReference type="NCBI Taxonomy" id="1604897"/>
    <lineage>
        <taxon>Bacteria</taxon>
        <taxon>Bacillati</taxon>
        <taxon>Bacillota</taxon>
        <taxon>Clostridia</taxon>
        <taxon>Eubacteriales</taxon>
        <taxon>Clostridiaceae</taxon>
        <taxon>Clostridium</taxon>
    </lineage>
</organism>
<dbReference type="PROSITE" id="PS51257">
    <property type="entry name" value="PROKAR_LIPOPROTEIN"/>
    <property type="match status" value="1"/>
</dbReference>
<dbReference type="CDD" id="cd13553">
    <property type="entry name" value="PBP2_NrtA_CpmA_like"/>
    <property type="match status" value="1"/>
</dbReference>
<evidence type="ECO:0000256" key="1">
    <source>
        <dbReference type="ARBA" id="ARBA00004418"/>
    </source>
</evidence>
<dbReference type="SMART" id="SM00062">
    <property type="entry name" value="PBPb"/>
    <property type="match status" value="1"/>
</dbReference>
<evidence type="ECO:0000256" key="7">
    <source>
        <dbReference type="ARBA" id="ARBA00022729"/>
    </source>
</evidence>